<evidence type="ECO:0000313" key="3">
    <source>
        <dbReference type="EMBL" id="PWA18841.1"/>
    </source>
</evidence>
<dbReference type="CDD" id="cd13220">
    <property type="entry name" value="PH-GRAM_GRAMDC"/>
    <property type="match status" value="1"/>
</dbReference>
<dbReference type="Proteomes" id="UP000250572">
    <property type="component" value="Unassembled WGS sequence"/>
</dbReference>
<dbReference type="InterPro" id="IPR011993">
    <property type="entry name" value="PH-like_dom_sf"/>
</dbReference>
<dbReference type="SMART" id="SM00568">
    <property type="entry name" value="GRAM"/>
    <property type="match status" value="1"/>
</dbReference>
<dbReference type="GO" id="GO:0044232">
    <property type="term" value="C:organelle membrane contact site"/>
    <property type="evidence" value="ECO:0007669"/>
    <property type="project" value="TreeGrafter"/>
</dbReference>
<protein>
    <recommendedName>
        <fullName evidence="2">GRAM domain-containing protein</fullName>
    </recommendedName>
</protein>
<reference evidence="3 4" key="1">
    <citation type="journal article" date="2018" name="G3 (Bethesda)">
        <title>A High-Quality Reference Genome for the Invasive Mosquitofish Gambusia affinis Using a Chicago Library.</title>
        <authorList>
            <person name="Hoffberg S.L."/>
            <person name="Troendle N.J."/>
            <person name="Glenn T.C."/>
            <person name="Mahmud O."/>
            <person name="Louha S."/>
            <person name="Chalopin D."/>
            <person name="Bennetzen J.L."/>
            <person name="Mauricio R."/>
        </authorList>
    </citation>
    <scope>NUCLEOTIDE SEQUENCE [LARGE SCALE GENOMIC DNA]</scope>
    <source>
        <strain evidence="3">NE01/NJP1002.9</strain>
        <tissue evidence="3">Muscle</tissue>
    </source>
</reference>
<dbReference type="PANTHER" id="PTHR46973">
    <property type="entry name" value="GRAM DOMAIN-CONTAINING PROTEIN 2A"/>
    <property type="match status" value="1"/>
</dbReference>
<dbReference type="EMBL" id="NHOQ01002268">
    <property type="protein sequence ID" value="PWA18841.1"/>
    <property type="molecule type" value="Genomic_DNA"/>
</dbReference>
<feature type="region of interest" description="Disordered" evidence="1">
    <location>
        <begin position="1"/>
        <end position="56"/>
    </location>
</feature>
<dbReference type="GO" id="GO:0005546">
    <property type="term" value="F:phosphatidylinositol-4,5-bisphosphate binding"/>
    <property type="evidence" value="ECO:0007669"/>
    <property type="project" value="TreeGrafter"/>
</dbReference>
<keyword evidence="4" id="KW-1185">Reference proteome</keyword>
<sequence length="538" mass="59242">YNATSVTGSDYAGDDFVECKWGGKSDYPPRSGLGGREEEQEEDKGGGPKDTNSDTESDFQEVFMGCTIYAASPKALPVDEARGQDRYYQLPHYSHPYGNCSQRIAACRARFQLIEDLSYEDVKKCYRGSVKMGDLNVLGDGEADSSKEEGGKERSRKYLCVSQLKDRALDVRECVCEYGANVLSLVQSSRPLWERVVSAPSGAGGGGGGEGGGVNSAGAVRAGRSAKELLMTLPCPSAQTVSKYNSQYHKLFPCVPKDEILMKVYSCALLRDILLQGRLYISRNWLCFYANLFGKDIKVAIPVVTVRLVKKHKTAGLVPNGLAITTDTNQKYVFVSLLSRDSVYDVLRRICTHLQVNGKSLSLKQFMEEPALSLDEFPAPDEFPVVDEFPSVLKWRRKPSVVSVSSSLPDLLGSSTSGRGAADTLFKTEPPLEGDTRTHSVSDVLCTSETIKYSVLLNITTHGFLQKKFSGAFTEHDKTANTAPQCSFRHITALFLRVCRSIKIIILLILSSCYLAFRVCSLEQQLSFLSNPNLPLRE</sequence>
<comment type="caution">
    <text evidence="3">The sequence shown here is derived from an EMBL/GenBank/DDBJ whole genome shotgun (WGS) entry which is preliminary data.</text>
</comment>
<feature type="non-terminal residue" evidence="3">
    <location>
        <position position="538"/>
    </location>
</feature>
<dbReference type="FunFam" id="2.30.29.30:FF:000086">
    <property type="entry name" value="GRAM domain-containing protein 2B isoform 2"/>
    <property type="match status" value="1"/>
</dbReference>
<dbReference type="InterPro" id="IPR004182">
    <property type="entry name" value="GRAM"/>
</dbReference>
<feature type="domain" description="GRAM" evidence="2">
    <location>
        <begin position="246"/>
        <end position="313"/>
    </location>
</feature>
<feature type="non-terminal residue" evidence="3">
    <location>
        <position position="1"/>
    </location>
</feature>
<dbReference type="GO" id="GO:0005789">
    <property type="term" value="C:endoplasmic reticulum membrane"/>
    <property type="evidence" value="ECO:0007669"/>
    <property type="project" value="TreeGrafter"/>
</dbReference>
<dbReference type="Gene3D" id="2.30.29.30">
    <property type="entry name" value="Pleckstrin-homology domain (PH domain)/Phosphotyrosine-binding domain (PTB)"/>
    <property type="match status" value="1"/>
</dbReference>
<dbReference type="GO" id="GO:0061817">
    <property type="term" value="P:endoplasmic reticulum-plasma membrane tethering"/>
    <property type="evidence" value="ECO:0007669"/>
    <property type="project" value="TreeGrafter"/>
</dbReference>
<dbReference type="GO" id="GO:2001256">
    <property type="term" value="P:regulation of store-operated calcium entry"/>
    <property type="evidence" value="ECO:0007669"/>
    <property type="project" value="TreeGrafter"/>
</dbReference>
<proteinExistence type="predicted"/>
<evidence type="ECO:0000256" key="1">
    <source>
        <dbReference type="SAM" id="MobiDB-lite"/>
    </source>
</evidence>
<organism evidence="3 4">
    <name type="scientific">Gambusia affinis</name>
    <name type="common">Western mosquitofish</name>
    <name type="synonym">Heterandria affinis</name>
    <dbReference type="NCBI Taxonomy" id="33528"/>
    <lineage>
        <taxon>Eukaryota</taxon>
        <taxon>Metazoa</taxon>
        <taxon>Chordata</taxon>
        <taxon>Craniata</taxon>
        <taxon>Vertebrata</taxon>
        <taxon>Euteleostomi</taxon>
        <taxon>Actinopterygii</taxon>
        <taxon>Neopterygii</taxon>
        <taxon>Teleostei</taxon>
        <taxon>Neoteleostei</taxon>
        <taxon>Acanthomorphata</taxon>
        <taxon>Ovalentaria</taxon>
        <taxon>Atherinomorphae</taxon>
        <taxon>Cyprinodontiformes</taxon>
        <taxon>Poeciliidae</taxon>
        <taxon>Poeciliinae</taxon>
        <taxon>Gambusia</taxon>
    </lineage>
</organism>
<dbReference type="InterPro" id="IPR042624">
    <property type="entry name" value="RAMD2A"/>
</dbReference>
<dbReference type="Pfam" id="PF02893">
    <property type="entry name" value="GRAM"/>
    <property type="match status" value="1"/>
</dbReference>
<dbReference type="AlphaFoldDB" id="A0A315VI53"/>
<evidence type="ECO:0000259" key="2">
    <source>
        <dbReference type="SMART" id="SM00568"/>
    </source>
</evidence>
<evidence type="ECO:0000313" key="4">
    <source>
        <dbReference type="Proteomes" id="UP000250572"/>
    </source>
</evidence>
<accession>A0A315VI53</accession>
<dbReference type="PANTHER" id="PTHR46973:SF1">
    <property type="entry name" value="GRAM DOMAIN-CONTAINING PROTEIN 2A"/>
    <property type="match status" value="1"/>
</dbReference>
<name>A0A315VI53_GAMAF</name>
<gene>
    <name evidence="3" type="ORF">CCH79_00004865</name>
</gene>